<dbReference type="InterPro" id="IPR036986">
    <property type="entry name" value="S4_RNA-bd_sf"/>
</dbReference>
<keyword evidence="4" id="KW-1185">Reference proteome</keyword>
<organism evidence="3 4">
    <name type="scientific">Vibrio tapetis subsp. tapetis</name>
    <dbReference type="NCBI Taxonomy" id="1671868"/>
    <lineage>
        <taxon>Bacteria</taxon>
        <taxon>Pseudomonadati</taxon>
        <taxon>Pseudomonadota</taxon>
        <taxon>Gammaproteobacteria</taxon>
        <taxon>Vibrionales</taxon>
        <taxon>Vibrionaceae</taxon>
        <taxon>Vibrio</taxon>
    </lineage>
</organism>
<feature type="compositionally biased region" description="Basic and acidic residues" evidence="2">
    <location>
        <begin position="167"/>
        <end position="176"/>
    </location>
</feature>
<dbReference type="EMBL" id="LT960612">
    <property type="protein sequence ID" value="SON52365.1"/>
    <property type="molecule type" value="Genomic_DNA"/>
</dbReference>
<evidence type="ECO:0000256" key="1">
    <source>
        <dbReference type="PROSITE-ProRule" id="PRU00182"/>
    </source>
</evidence>
<sequence>MSEQEMMHDNPADEIESEEYEVEALAVEVSTQPIELYKVLKIANAVSGGGEAKFAIAEGYVAVNGELEQRKRCKLYDGDVVEFNQEFYVVIYQPESESSFEMSDAATEYEVGDDSSVFEPVNAQNEHGNDIGSKANKSRSSSGKAAKNKKLDDKKANAKKKSAKKSKNNEKKEPIVRDQNTGRGGISF</sequence>
<evidence type="ECO:0000256" key="2">
    <source>
        <dbReference type="SAM" id="MobiDB-lite"/>
    </source>
</evidence>
<dbReference type="Proteomes" id="UP000235828">
    <property type="component" value="Chromosome B"/>
</dbReference>
<name>A0A2N8ZKD1_9VIBR</name>
<accession>A0A2N8ZKD1</accession>
<proteinExistence type="predicted"/>
<dbReference type="Gene3D" id="3.10.290.10">
    <property type="entry name" value="RNA-binding S4 domain"/>
    <property type="match status" value="1"/>
</dbReference>
<evidence type="ECO:0000313" key="4">
    <source>
        <dbReference type="Proteomes" id="UP000235828"/>
    </source>
</evidence>
<protein>
    <submittedName>
        <fullName evidence="3">Uncharacterized protein</fullName>
    </submittedName>
</protein>
<reference evidence="3 4" key="1">
    <citation type="submission" date="2017-10" db="EMBL/GenBank/DDBJ databases">
        <authorList>
            <person name="Banno H."/>
            <person name="Chua N.-H."/>
        </authorList>
    </citation>
    <scope>NUCLEOTIDE SEQUENCE [LARGE SCALE GENOMIC DNA]</scope>
    <source>
        <strain evidence="3">Vibrio tapetis CECT4600</strain>
    </source>
</reference>
<evidence type="ECO:0000313" key="3">
    <source>
        <dbReference type="EMBL" id="SON52365.1"/>
    </source>
</evidence>
<feature type="compositionally biased region" description="Basic residues" evidence="2">
    <location>
        <begin position="157"/>
        <end position="166"/>
    </location>
</feature>
<dbReference type="RefSeq" id="WP_231897986.1">
    <property type="nucleotide sequence ID" value="NZ_LT960612.1"/>
</dbReference>
<feature type="region of interest" description="Disordered" evidence="2">
    <location>
        <begin position="119"/>
        <end position="188"/>
    </location>
</feature>
<dbReference type="PROSITE" id="PS50889">
    <property type="entry name" value="S4"/>
    <property type="match status" value="1"/>
</dbReference>
<dbReference type="GO" id="GO:0003723">
    <property type="term" value="F:RNA binding"/>
    <property type="evidence" value="ECO:0007669"/>
    <property type="project" value="UniProtKB-KW"/>
</dbReference>
<dbReference type="AlphaFoldDB" id="A0A2N8ZKD1"/>
<dbReference type="CDD" id="cd00165">
    <property type="entry name" value="S4"/>
    <property type="match status" value="1"/>
</dbReference>
<dbReference type="SUPFAM" id="SSF55174">
    <property type="entry name" value="Alpha-L RNA-binding motif"/>
    <property type="match status" value="1"/>
</dbReference>
<gene>
    <name evidence="3" type="ORF">VTAP4600_B0754</name>
</gene>
<keyword evidence="1" id="KW-0694">RNA-binding</keyword>
<dbReference type="KEGG" id="vta:B0754"/>
<dbReference type="Pfam" id="PF13275">
    <property type="entry name" value="S4_2"/>
    <property type="match status" value="1"/>
</dbReference>